<gene>
    <name evidence="1" type="ORF">EF806_00185</name>
</gene>
<dbReference type="EMBL" id="RXIF01000001">
    <property type="protein sequence ID" value="RZN65640.1"/>
    <property type="molecule type" value="Genomic_DNA"/>
</dbReference>
<organism evidence="1 2">
    <name type="scientific">Methanoliparum thermophilum</name>
    <dbReference type="NCBI Taxonomy" id="2491083"/>
    <lineage>
        <taxon>Archaea</taxon>
        <taxon>Methanobacteriati</taxon>
        <taxon>Methanobacteriota</taxon>
        <taxon>Candidatus Methanoliparia</taxon>
        <taxon>Candidatus Methanoliparales</taxon>
        <taxon>Candidatus Methanoliparaceae</taxon>
        <taxon>Candidatus Methanoliparum</taxon>
    </lineage>
</organism>
<dbReference type="AlphaFoldDB" id="A0A520KU85"/>
<comment type="caution">
    <text evidence="1">The sequence shown here is derived from an EMBL/GenBank/DDBJ whole genome shotgun (WGS) entry which is preliminary data.</text>
</comment>
<accession>A0A520KU85</accession>
<evidence type="ECO:0000313" key="2">
    <source>
        <dbReference type="Proteomes" id="UP000317158"/>
    </source>
</evidence>
<proteinExistence type="predicted"/>
<evidence type="ECO:0000313" key="1">
    <source>
        <dbReference type="EMBL" id="RZN65640.1"/>
    </source>
</evidence>
<reference evidence="1 2" key="1">
    <citation type="journal article" date="2019" name="Nat. Microbiol.">
        <title>Wide diversity of methane and short-chain alkane metabolisms in uncultured archaea.</title>
        <authorList>
            <person name="Borrel G."/>
            <person name="Adam P.S."/>
            <person name="McKay L.J."/>
            <person name="Chen L.X."/>
            <person name="Sierra-Garcia I.N."/>
            <person name="Sieber C.M."/>
            <person name="Letourneur Q."/>
            <person name="Ghozlane A."/>
            <person name="Andersen G.L."/>
            <person name="Li W.J."/>
            <person name="Hallam S.J."/>
            <person name="Muyzer G."/>
            <person name="de Oliveira V.M."/>
            <person name="Inskeep W.P."/>
            <person name="Banfield J.F."/>
            <person name="Gribaldo S."/>
        </authorList>
    </citation>
    <scope>NUCLEOTIDE SEQUENCE [LARGE SCALE GENOMIC DNA]</scope>
    <source>
        <strain evidence="1">NM1a</strain>
    </source>
</reference>
<sequence length="174" mass="20359">MKRFEDLLNELSILYRKNPFGWRVSIKKESRFANIFITDSKNIWQIKLDSIYKANPIGIGSNIGAYSENKNLFDTKTPYYGLRSIKNEDIQNMLINNDITYAKLLINEILNRPIVTIDDIQENDENYGFLSGPIHFSQESDKSFLSNNQKKLDKKLDDSLDKLLFRKGHEIEYL</sequence>
<protein>
    <submittedName>
        <fullName evidence="1">Uncharacterized protein</fullName>
    </submittedName>
</protein>
<name>A0A520KU85_METT2</name>
<dbReference type="Proteomes" id="UP000317158">
    <property type="component" value="Unassembled WGS sequence"/>
</dbReference>